<name>A0A0N8PN84_9BACL</name>
<evidence type="ECO:0000256" key="2">
    <source>
        <dbReference type="PIRSR" id="PIRSR001359-2"/>
    </source>
</evidence>
<keyword evidence="3" id="KW-0479">Metal-binding</keyword>
<dbReference type="CDD" id="cd00947">
    <property type="entry name" value="TBP_aldolase_IIB"/>
    <property type="match status" value="1"/>
</dbReference>
<dbReference type="PATRIC" id="fig|471514.4.peg.1726"/>
<evidence type="ECO:0000256" key="3">
    <source>
        <dbReference type="PIRSR" id="PIRSR001359-3"/>
    </source>
</evidence>
<accession>A0A0N8PN84</accession>
<comment type="cofactor">
    <cofactor evidence="3">
        <name>Zn(2+)</name>
        <dbReference type="ChEBI" id="CHEBI:29105"/>
    </cofactor>
    <text evidence="3">Binds 2 Zn(2+) ions per subunit. One is catalytic and the other provides a structural contribution.</text>
</comment>
<dbReference type="NCBIfam" id="TIGR00167">
    <property type="entry name" value="cbbA"/>
    <property type="match status" value="1"/>
</dbReference>
<proteinExistence type="predicted"/>
<reference evidence="4 5" key="1">
    <citation type="submission" date="2015-09" db="EMBL/GenBank/DDBJ databases">
        <title>Draft genome sequence of Alicyclobacillus ferrooxydans DSM 22381.</title>
        <authorList>
            <person name="Hemp J."/>
        </authorList>
    </citation>
    <scope>NUCLEOTIDE SEQUENCE [LARGE SCALE GENOMIC DNA]</scope>
    <source>
        <strain evidence="4 5">TC-34</strain>
    </source>
</reference>
<feature type="binding site" evidence="2">
    <location>
        <begin position="237"/>
        <end position="240"/>
    </location>
    <ligand>
        <name>dihydroxyacetone phosphate</name>
        <dbReference type="ChEBI" id="CHEBI:57642"/>
    </ligand>
</feature>
<protein>
    <recommendedName>
        <fullName evidence="6">Fructose-bisphosphate aldolase</fullName>
    </recommendedName>
</protein>
<feature type="binding site" evidence="3">
    <location>
        <position position="90"/>
    </location>
    <ligand>
        <name>Zn(2+)</name>
        <dbReference type="ChEBI" id="CHEBI:29105"/>
        <label>1</label>
        <note>catalytic</note>
    </ligand>
</feature>
<dbReference type="SUPFAM" id="SSF51569">
    <property type="entry name" value="Aldolase"/>
    <property type="match status" value="1"/>
</dbReference>
<keyword evidence="5" id="KW-1185">Reference proteome</keyword>
<dbReference type="InterPro" id="IPR050246">
    <property type="entry name" value="Class_II_FBP_aldolase"/>
</dbReference>
<dbReference type="PANTHER" id="PTHR30304:SF0">
    <property type="entry name" value="D-TAGATOSE-1,6-BISPHOSPHATE ALDOLASE SUBUNIT GATY-RELATED"/>
    <property type="match status" value="1"/>
</dbReference>
<feature type="binding site" evidence="3">
    <location>
        <position position="187"/>
    </location>
    <ligand>
        <name>Zn(2+)</name>
        <dbReference type="ChEBI" id="CHEBI:29105"/>
        <label>1</label>
        <note>catalytic</note>
    </ligand>
</feature>
<feature type="binding site" evidence="3">
    <location>
        <position position="141"/>
    </location>
    <ligand>
        <name>Zn(2+)</name>
        <dbReference type="ChEBI" id="CHEBI:29105"/>
        <label>2</label>
    </ligand>
</feature>
<feature type="binding site" evidence="2">
    <location>
        <begin position="216"/>
        <end position="218"/>
    </location>
    <ligand>
        <name>dihydroxyacetone phosphate</name>
        <dbReference type="ChEBI" id="CHEBI:57642"/>
    </ligand>
</feature>
<dbReference type="GO" id="GO:0008270">
    <property type="term" value="F:zinc ion binding"/>
    <property type="evidence" value="ECO:0007669"/>
    <property type="project" value="InterPro"/>
</dbReference>
<evidence type="ECO:0000313" key="5">
    <source>
        <dbReference type="Proteomes" id="UP000050482"/>
    </source>
</evidence>
<dbReference type="InterPro" id="IPR000771">
    <property type="entry name" value="FBA_II"/>
</dbReference>
<dbReference type="OrthoDB" id="9803995at2"/>
<feature type="binding site" evidence="3">
    <location>
        <position position="215"/>
    </location>
    <ligand>
        <name>Zn(2+)</name>
        <dbReference type="ChEBI" id="CHEBI:29105"/>
        <label>1</label>
        <note>catalytic</note>
    </ligand>
</feature>
<comment type="caution">
    <text evidence="4">The sequence shown here is derived from an EMBL/GenBank/DDBJ whole genome shotgun (WGS) entry which is preliminary data.</text>
</comment>
<dbReference type="InterPro" id="IPR013785">
    <property type="entry name" value="Aldolase_TIM"/>
</dbReference>
<dbReference type="AlphaFoldDB" id="A0A0N8PN84"/>
<dbReference type="GO" id="GO:0005975">
    <property type="term" value="P:carbohydrate metabolic process"/>
    <property type="evidence" value="ECO:0007669"/>
    <property type="project" value="InterPro"/>
</dbReference>
<dbReference type="PANTHER" id="PTHR30304">
    <property type="entry name" value="D-TAGATOSE-1,6-BISPHOSPHATE ALDOLASE"/>
    <property type="match status" value="1"/>
</dbReference>
<keyword evidence="3" id="KW-0862">Zinc</keyword>
<gene>
    <name evidence="4" type="ORF">AN477_21130</name>
</gene>
<evidence type="ECO:0000256" key="1">
    <source>
        <dbReference type="PIRSR" id="PIRSR001359-1"/>
    </source>
</evidence>
<feature type="active site" description="Proton donor" evidence="1">
    <location>
        <position position="89"/>
    </location>
</feature>
<dbReference type="STRING" id="471514.AN477_21130"/>
<dbReference type="PIRSF" id="PIRSF001359">
    <property type="entry name" value="F_bP_aldolase_II"/>
    <property type="match status" value="1"/>
</dbReference>
<dbReference type="Proteomes" id="UP000050482">
    <property type="component" value="Unassembled WGS sequence"/>
</dbReference>
<organism evidence="4 5">
    <name type="scientific">Alicyclobacillus ferrooxydans</name>
    <dbReference type="NCBI Taxonomy" id="471514"/>
    <lineage>
        <taxon>Bacteria</taxon>
        <taxon>Bacillati</taxon>
        <taxon>Bacillota</taxon>
        <taxon>Bacilli</taxon>
        <taxon>Bacillales</taxon>
        <taxon>Alicyclobacillaceae</taxon>
        <taxon>Alicyclobacillus</taxon>
    </lineage>
</organism>
<sequence>MKQQTAFSQMLQEARLGSYAVAAFSAYSLESFQAALTAADNAGVPVLIALGERYFSNLRPRVAVGMLQGLLAASGTEDAYPLRVGLHLDHALQFESCREAIEAGFSSVMMDASGEAFEENVLRTRQVVELAHARGVGVEAELGGLAAGAASHEFEQGDEVLTDPKQAEVFVRETGVDALAVSIGTVHGMYKGVPNLDLARLEEIARRVDVPLVLHGGSGTPPELLAKAIRLGIAKVNVNTEASLAGVDAIQSRLSQAKAPHMSELGILSRSAMEAVMQKYIRLFQPGR</sequence>
<dbReference type="Gene3D" id="3.20.20.70">
    <property type="entry name" value="Aldolase class I"/>
    <property type="match status" value="1"/>
</dbReference>
<feature type="binding site" evidence="2">
    <location>
        <position position="188"/>
    </location>
    <ligand>
        <name>dihydroxyacetone phosphate</name>
        <dbReference type="ChEBI" id="CHEBI:57642"/>
    </ligand>
</feature>
<dbReference type="GO" id="GO:0016832">
    <property type="term" value="F:aldehyde-lyase activity"/>
    <property type="evidence" value="ECO:0007669"/>
    <property type="project" value="InterPro"/>
</dbReference>
<dbReference type="RefSeq" id="WP_054971168.1">
    <property type="nucleotide sequence ID" value="NZ_LJCO01000096.1"/>
</dbReference>
<dbReference type="Pfam" id="PF01116">
    <property type="entry name" value="F_bP_aldolase"/>
    <property type="match status" value="1"/>
</dbReference>
<feature type="binding site" evidence="3">
    <location>
        <position position="111"/>
    </location>
    <ligand>
        <name>Zn(2+)</name>
        <dbReference type="ChEBI" id="CHEBI:29105"/>
        <label>2</label>
    </ligand>
</feature>
<evidence type="ECO:0008006" key="6">
    <source>
        <dbReference type="Google" id="ProtNLM"/>
    </source>
</evidence>
<dbReference type="EMBL" id="LJCO01000096">
    <property type="protein sequence ID" value="KPV40813.1"/>
    <property type="molecule type" value="Genomic_DNA"/>
</dbReference>
<evidence type="ECO:0000313" key="4">
    <source>
        <dbReference type="EMBL" id="KPV40813.1"/>
    </source>
</evidence>